<evidence type="ECO:0000313" key="4">
    <source>
        <dbReference type="Proteomes" id="UP000017840"/>
    </source>
</evidence>
<dbReference type="Pfam" id="PF25930">
    <property type="entry name" value="DUF7975"/>
    <property type="match status" value="1"/>
</dbReference>
<sequence length="167" mass="18305">MTRFDADTPADRRSLFADAVTAHRTRGSAFLTVETDPPDDGVRFGDGDDEADASRGADASGGADPSADGSEGDDDASDEPAAPPWVQFAEDTFNLDCTGEELDRLESTLDDFPEFRIDALDSPDETDGTNVRISARSDANRLAEFLDRTFREVYDRPEDYRAWVTQV</sequence>
<proteinExistence type="predicted"/>
<dbReference type="RefSeq" id="WP_023393918.1">
    <property type="nucleotide sequence ID" value="NZ_ASGZ01000021.1"/>
</dbReference>
<evidence type="ECO:0000259" key="2">
    <source>
        <dbReference type="Pfam" id="PF25930"/>
    </source>
</evidence>
<accession>V4HFS2</accession>
<reference evidence="3 4" key="1">
    <citation type="journal article" date="2013" name="Genome Announc.">
        <title>Draft Genome Sequence of 'Candidatus Halobonum tyrrellensis' Strain G22, Isolated from the Hypersaline Waters of Lake Tyrrell, Australia.</title>
        <authorList>
            <person name="Ugalde J.A."/>
            <person name="Narasingarao P."/>
            <person name="Kuo S."/>
            <person name="Podell S."/>
            <person name="Allen E.E."/>
        </authorList>
    </citation>
    <scope>NUCLEOTIDE SEQUENCE [LARGE SCALE GENOMIC DNA]</scope>
    <source>
        <strain evidence="3 4">G22</strain>
    </source>
</reference>
<dbReference type="EMBL" id="ASGZ01000021">
    <property type="protein sequence ID" value="ESP88943.1"/>
    <property type="molecule type" value="Genomic_DNA"/>
</dbReference>
<dbReference type="Proteomes" id="UP000017840">
    <property type="component" value="Unassembled WGS sequence"/>
</dbReference>
<evidence type="ECO:0000256" key="1">
    <source>
        <dbReference type="SAM" id="MobiDB-lite"/>
    </source>
</evidence>
<dbReference type="STRING" id="1324957.K933_06653"/>
<feature type="region of interest" description="Disordered" evidence="1">
    <location>
        <begin position="26"/>
        <end position="84"/>
    </location>
</feature>
<feature type="domain" description="DUF7975" evidence="2">
    <location>
        <begin position="1"/>
        <end position="167"/>
    </location>
</feature>
<dbReference type="AlphaFoldDB" id="V4HFS2"/>
<feature type="compositionally biased region" description="Low complexity" evidence="1">
    <location>
        <begin position="54"/>
        <end position="69"/>
    </location>
</feature>
<gene>
    <name evidence="3" type="ORF">K933_06653</name>
</gene>
<protein>
    <recommendedName>
        <fullName evidence="2">DUF7975 domain-containing protein</fullName>
    </recommendedName>
</protein>
<dbReference type="eggNOG" id="arCOG06416">
    <property type="taxonomic scope" value="Archaea"/>
</dbReference>
<keyword evidence="4" id="KW-1185">Reference proteome</keyword>
<name>V4HFS2_9EURY</name>
<dbReference type="InterPro" id="IPR058281">
    <property type="entry name" value="DUF7975"/>
</dbReference>
<organism evidence="3 4">
    <name type="scientific">Candidatus Halobonum tyrrellensis G22</name>
    <dbReference type="NCBI Taxonomy" id="1324957"/>
    <lineage>
        <taxon>Archaea</taxon>
        <taxon>Methanobacteriati</taxon>
        <taxon>Methanobacteriota</taxon>
        <taxon>Stenosarchaea group</taxon>
        <taxon>Halobacteria</taxon>
        <taxon>Halobacteriales</taxon>
        <taxon>Haloferacaceae</taxon>
        <taxon>Candidatus Halobonum</taxon>
    </lineage>
</organism>
<evidence type="ECO:0000313" key="3">
    <source>
        <dbReference type="EMBL" id="ESP88943.1"/>
    </source>
</evidence>
<comment type="caution">
    <text evidence="3">The sequence shown here is derived from an EMBL/GenBank/DDBJ whole genome shotgun (WGS) entry which is preliminary data.</text>
</comment>
<dbReference type="OrthoDB" id="193911at2157"/>